<dbReference type="OrthoDB" id="7728210at2"/>
<reference evidence="2 3" key="1">
    <citation type="submission" date="2017-03" db="EMBL/GenBank/DDBJ databases">
        <title>Genome Sequence of Roseovarius mucosus strain SMR3 Isolated from a culture of the Diatom Skeletonema marinoi.</title>
        <authorList>
            <person name="Topel M."/>
            <person name="Pinder M."/>
            <person name="Johansson O.N."/>
            <person name="Kourtchenko O."/>
            <person name="Godhe A."/>
            <person name="Clarke A.K."/>
        </authorList>
    </citation>
    <scope>NUCLEOTIDE SEQUENCE [LARGE SCALE GENOMIC DNA]</scope>
    <source>
        <strain evidence="2 3">SMR3</strain>
    </source>
</reference>
<accession>A0A1V0RKQ0</accession>
<evidence type="ECO:0000313" key="2">
    <source>
        <dbReference type="EMBL" id="ARE82182.1"/>
    </source>
</evidence>
<evidence type="ECO:0000256" key="1">
    <source>
        <dbReference type="SAM" id="MobiDB-lite"/>
    </source>
</evidence>
<gene>
    <name evidence="2" type="ORF">ROSMUCSMR3_00681</name>
</gene>
<proteinExistence type="predicted"/>
<dbReference type="KEGG" id="rmm:ROSMUCSMR3_00681"/>
<dbReference type="AlphaFoldDB" id="A0A1V0RKQ0"/>
<name>A0A1V0RKQ0_9RHOB</name>
<sequence length="76" mass="8693">MEPRLLVALLLLPFAGIFAYTMWHEILRYRRDGRAAYGLGYCEETDSTHVTLLGDTETSYDPEETDSTGQGHLRDR</sequence>
<dbReference type="Proteomes" id="UP000192273">
    <property type="component" value="Chromosome"/>
</dbReference>
<dbReference type="RefSeq" id="WP_008282367.1">
    <property type="nucleotide sequence ID" value="NZ_CP020474.1"/>
</dbReference>
<organism evidence="2 3">
    <name type="scientific">Roseovarius mucosus</name>
    <dbReference type="NCBI Taxonomy" id="215743"/>
    <lineage>
        <taxon>Bacteria</taxon>
        <taxon>Pseudomonadati</taxon>
        <taxon>Pseudomonadota</taxon>
        <taxon>Alphaproteobacteria</taxon>
        <taxon>Rhodobacterales</taxon>
        <taxon>Roseobacteraceae</taxon>
        <taxon>Roseovarius</taxon>
    </lineage>
</organism>
<evidence type="ECO:0000313" key="3">
    <source>
        <dbReference type="Proteomes" id="UP000192273"/>
    </source>
</evidence>
<dbReference type="EMBL" id="CP020474">
    <property type="protein sequence ID" value="ARE82182.1"/>
    <property type="molecule type" value="Genomic_DNA"/>
</dbReference>
<keyword evidence="3" id="KW-1185">Reference proteome</keyword>
<protein>
    <submittedName>
        <fullName evidence="2">Uncharacterized protein</fullName>
    </submittedName>
</protein>
<feature type="region of interest" description="Disordered" evidence="1">
    <location>
        <begin position="55"/>
        <end position="76"/>
    </location>
</feature>